<organism evidence="7 8">
    <name type="scientific">Flemingia macrophylla</name>
    <dbReference type="NCBI Taxonomy" id="520843"/>
    <lineage>
        <taxon>Eukaryota</taxon>
        <taxon>Viridiplantae</taxon>
        <taxon>Streptophyta</taxon>
        <taxon>Embryophyta</taxon>
        <taxon>Tracheophyta</taxon>
        <taxon>Spermatophyta</taxon>
        <taxon>Magnoliopsida</taxon>
        <taxon>eudicotyledons</taxon>
        <taxon>Gunneridae</taxon>
        <taxon>Pentapetalae</taxon>
        <taxon>rosids</taxon>
        <taxon>fabids</taxon>
        <taxon>Fabales</taxon>
        <taxon>Fabaceae</taxon>
        <taxon>Papilionoideae</taxon>
        <taxon>50 kb inversion clade</taxon>
        <taxon>NPAAA clade</taxon>
        <taxon>indigoferoid/millettioid clade</taxon>
        <taxon>Phaseoleae</taxon>
        <taxon>Flemingia</taxon>
    </lineage>
</organism>
<gene>
    <name evidence="7" type="ORF">Fmac_022435</name>
</gene>
<evidence type="ECO:0000256" key="5">
    <source>
        <dbReference type="ARBA" id="ARBA00023136"/>
    </source>
</evidence>
<reference evidence="7 8" key="1">
    <citation type="submission" date="2024-08" db="EMBL/GenBank/DDBJ databases">
        <title>Insights into the chromosomal genome structure of Flemingia macrophylla.</title>
        <authorList>
            <person name="Ding Y."/>
            <person name="Zhao Y."/>
            <person name="Bi W."/>
            <person name="Wu M."/>
            <person name="Zhao G."/>
            <person name="Gong Y."/>
            <person name="Li W."/>
            <person name="Zhang P."/>
        </authorList>
    </citation>
    <scope>NUCLEOTIDE SEQUENCE [LARGE SCALE GENOMIC DNA]</scope>
    <source>
        <strain evidence="7">DYQJB</strain>
        <tissue evidence="7">Leaf</tissue>
    </source>
</reference>
<dbReference type="Proteomes" id="UP001603857">
    <property type="component" value="Unassembled WGS sequence"/>
</dbReference>
<dbReference type="CDD" id="cd13136">
    <property type="entry name" value="MATE_DinF_like"/>
    <property type="match status" value="1"/>
</dbReference>
<evidence type="ECO:0000256" key="6">
    <source>
        <dbReference type="RuleBase" id="RU004914"/>
    </source>
</evidence>
<sequence length="543" mass="59161">MAFKLSSIPLPTSLQSSRRLNPNSTFSNHRIPLRSFSLSLPPTLGHSASTFHHTRFVTPCAFPSHGEGQISDTFEEHKHEESSSKGEKKELAKQSIWSQIKEIVMFTGPATGLWICGPLMSLIDTAVIGQRSSIELAALGPATVVCDYMCYVFMFLSIATSNMVATALAKQDKEEVQHHISVLLFVGLSCGIAMLLFTRLFGAATVSAFTGPKNAHVVPAASNYVKIRGLACPALLVGWVAQSASLGMKDSWGPLKALAAASFINVIGCILLCIYLGYGIVGAAWATMVSQVVAAYMMIQTLNMKGYNALAFSIPSGKELLTIFSLAAPVFMTMMSKVAFYSLLIYFATSMGTHTMAAHQVMVQTFCMCTVWGEPLSQTAQSFMPELMHGVNRNLSKARLLLRSLVIIGAILGLVLGIVGTSIPWLFPNIFTPDRMVIQEMHKVLIPYFIALAITPPAISLEGTLLAGRDLKFISLSMTGCFCVGSLVLWILSSRYGLLGCWFSLAIFQWARFSMALQRLLSPTGILYSEDTDQYKLLKLRTA</sequence>
<evidence type="ECO:0000256" key="4">
    <source>
        <dbReference type="ARBA" id="ARBA00022989"/>
    </source>
</evidence>
<comment type="caution">
    <text evidence="6">Lacks conserved residue(s) required for the propagation of feature annotation.</text>
</comment>
<protein>
    <recommendedName>
        <fullName evidence="6">Protein DETOXIFICATION</fullName>
    </recommendedName>
    <alternativeName>
        <fullName evidence="6">Multidrug and toxic compound extrusion protein</fullName>
    </alternativeName>
</protein>
<dbReference type="Pfam" id="PF01554">
    <property type="entry name" value="MatE"/>
    <property type="match status" value="1"/>
</dbReference>
<evidence type="ECO:0000313" key="7">
    <source>
        <dbReference type="EMBL" id="KAL2329008.1"/>
    </source>
</evidence>
<dbReference type="PANTHER" id="PTHR42893:SF9">
    <property type="entry name" value="PROTEIN DETOXIFICATION 46, CHLOROPLASTIC"/>
    <property type="match status" value="1"/>
</dbReference>
<keyword evidence="3 6" id="KW-0812">Transmembrane</keyword>
<feature type="transmembrane region" description="Helical" evidence="6">
    <location>
        <begin position="181"/>
        <end position="207"/>
    </location>
</feature>
<dbReference type="PANTHER" id="PTHR42893">
    <property type="entry name" value="PROTEIN DETOXIFICATION 44, CHLOROPLASTIC-RELATED"/>
    <property type="match status" value="1"/>
</dbReference>
<keyword evidence="4 6" id="KW-1133">Transmembrane helix</keyword>
<feature type="transmembrane region" description="Helical" evidence="6">
    <location>
        <begin position="148"/>
        <end position="169"/>
    </location>
</feature>
<evidence type="ECO:0000313" key="8">
    <source>
        <dbReference type="Proteomes" id="UP001603857"/>
    </source>
</evidence>
<dbReference type="EMBL" id="JBGMDY010000007">
    <property type="protein sequence ID" value="KAL2329008.1"/>
    <property type="molecule type" value="Genomic_DNA"/>
</dbReference>
<evidence type="ECO:0000256" key="2">
    <source>
        <dbReference type="ARBA" id="ARBA00010199"/>
    </source>
</evidence>
<dbReference type="NCBIfam" id="TIGR00797">
    <property type="entry name" value="matE"/>
    <property type="match status" value="1"/>
</dbReference>
<dbReference type="GO" id="GO:0016020">
    <property type="term" value="C:membrane"/>
    <property type="evidence" value="ECO:0007669"/>
    <property type="project" value="UniProtKB-SubCell"/>
</dbReference>
<evidence type="ECO:0000256" key="3">
    <source>
        <dbReference type="ARBA" id="ARBA00022692"/>
    </source>
</evidence>
<comment type="subcellular location">
    <subcellularLocation>
        <location evidence="1">Membrane</location>
        <topology evidence="1">Multi-pass membrane protein</topology>
    </subcellularLocation>
</comment>
<feature type="transmembrane region" description="Helical" evidence="6">
    <location>
        <begin position="473"/>
        <end position="490"/>
    </location>
</feature>
<dbReference type="InterPro" id="IPR002528">
    <property type="entry name" value="MATE_fam"/>
</dbReference>
<keyword evidence="8" id="KW-1185">Reference proteome</keyword>
<feature type="transmembrane region" description="Helical" evidence="6">
    <location>
        <begin position="445"/>
        <end position="466"/>
    </location>
</feature>
<feature type="transmembrane region" description="Helical" evidence="6">
    <location>
        <begin position="320"/>
        <end position="349"/>
    </location>
</feature>
<proteinExistence type="inferred from homology"/>
<dbReference type="InterPro" id="IPR044644">
    <property type="entry name" value="DinF-like"/>
</dbReference>
<accession>A0ABD1LZP7</accession>
<evidence type="ECO:0000256" key="1">
    <source>
        <dbReference type="ARBA" id="ARBA00004141"/>
    </source>
</evidence>
<feature type="transmembrane region" description="Helical" evidence="6">
    <location>
        <begin position="258"/>
        <end position="277"/>
    </location>
</feature>
<comment type="similarity">
    <text evidence="2 6">Belongs to the multi antimicrobial extrusion (MATE) (TC 2.A.66.1) family.</text>
</comment>
<feature type="transmembrane region" description="Helical" evidence="6">
    <location>
        <begin position="400"/>
        <end position="425"/>
    </location>
</feature>
<name>A0ABD1LZP7_9FABA</name>
<keyword evidence="5 6" id="KW-0472">Membrane</keyword>
<dbReference type="AlphaFoldDB" id="A0ABD1LZP7"/>
<comment type="caution">
    <text evidence="7">The sequence shown here is derived from an EMBL/GenBank/DDBJ whole genome shotgun (WGS) entry which is preliminary data.</text>
</comment>